<evidence type="ECO:0000313" key="3">
    <source>
        <dbReference type="Proteomes" id="UP000249789"/>
    </source>
</evidence>
<evidence type="ECO:0000256" key="1">
    <source>
        <dbReference type="SAM" id="MobiDB-lite"/>
    </source>
</evidence>
<dbReference type="Proteomes" id="UP000249789">
    <property type="component" value="Unassembled WGS sequence"/>
</dbReference>
<feature type="region of interest" description="Disordered" evidence="1">
    <location>
        <begin position="1"/>
        <end position="100"/>
    </location>
</feature>
<feature type="compositionally biased region" description="Basic residues" evidence="1">
    <location>
        <begin position="43"/>
        <end position="53"/>
    </location>
</feature>
<dbReference type="VEuPathDB" id="FungiDB:BO72DRAFT_19327"/>
<reference evidence="2 3" key="1">
    <citation type="submission" date="2018-02" db="EMBL/GenBank/DDBJ databases">
        <title>The genomes of Aspergillus section Nigri reveals drivers in fungal speciation.</title>
        <authorList>
            <consortium name="DOE Joint Genome Institute"/>
            <person name="Vesth T.C."/>
            <person name="Nybo J."/>
            <person name="Theobald S."/>
            <person name="Brandl J."/>
            <person name="Frisvad J.C."/>
            <person name="Nielsen K.F."/>
            <person name="Lyhne E.K."/>
            <person name="Kogle M.E."/>
            <person name="Kuo A."/>
            <person name="Riley R."/>
            <person name="Clum A."/>
            <person name="Nolan M."/>
            <person name="Lipzen A."/>
            <person name="Salamov A."/>
            <person name="Henrissat B."/>
            <person name="Wiebenga A."/>
            <person name="De vries R.P."/>
            <person name="Grigoriev I.V."/>
            <person name="Mortensen U.H."/>
            <person name="Andersen M.R."/>
            <person name="Baker S.E."/>
        </authorList>
    </citation>
    <scope>NUCLEOTIDE SEQUENCE [LARGE SCALE GENOMIC DNA]</scope>
    <source>
        <strain evidence="2 3">CBS 313.89</strain>
    </source>
</reference>
<organism evidence="2 3">
    <name type="scientific">Aspergillus fijiensis CBS 313.89</name>
    <dbReference type="NCBI Taxonomy" id="1448319"/>
    <lineage>
        <taxon>Eukaryota</taxon>
        <taxon>Fungi</taxon>
        <taxon>Dikarya</taxon>
        <taxon>Ascomycota</taxon>
        <taxon>Pezizomycotina</taxon>
        <taxon>Eurotiomycetes</taxon>
        <taxon>Eurotiomycetidae</taxon>
        <taxon>Eurotiales</taxon>
        <taxon>Aspergillaceae</taxon>
        <taxon>Aspergillus</taxon>
    </lineage>
</organism>
<dbReference type="RefSeq" id="XP_040795279.1">
    <property type="nucleotide sequence ID" value="XM_040939549.1"/>
</dbReference>
<feature type="compositionally biased region" description="Polar residues" evidence="1">
    <location>
        <begin position="16"/>
        <end position="27"/>
    </location>
</feature>
<proteinExistence type="predicted"/>
<accession>A0A8G1VSQ2</accession>
<gene>
    <name evidence="2" type="ORF">BO72DRAFT_19327</name>
</gene>
<keyword evidence="3" id="KW-1185">Reference proteome</keyword>
<dbReference type="GeneID" id="63856882"/>
<dbReference type="AlphaFoldDB" id="A0A8G1VSQ2"/>
<name>A0A8G1VSQ2_9EURO</name>
<feature type="compositionally biased region" description="Basic residues" evidence="1">
    <location>
        <begin position="63"/>
        <end position="72"/>
    </location>
</feature>
<protein>
    <submittedName>
        <fullName evidence="2">Uncharacterized protein</fullName>
    </submittedName>
</protein>
<dbReference type="EMBL" id="KZ824727">
    <property type="protein sequence ID" value="RAK71267.1"/>
    <property type="molecule type" value="Genomic_DNA"/>
</dbReference>
<sequence length="141" mass="15428">MEAGSPDLFVTAARPRQQQSKPSSTLPQGGRSGLRVPCLAHAGSRRPARHRRSLQPQRDHPPGAHRARRPRRTLSPAPHHPGLQQRYLPPARQRVDPALDGAHHGPIVRLGYRLGHLLGGPHCTNGDGLRVCCAARQHLRG</sequence>
<evidence type="ECO:0000313" key="2">
    <source>
        <dbReference type="EMBL" id="RAK71267.1"/>
    </source>
</evidence>